<keyword evidence="1" id="KW-1133">Transmembrane helix</keyword>
<feature type="transmembrane region" description="Helical" evidence="1">
    <location>
        <begin position="27"/>
        <end position="47"/>
    </location>
</feature>
<keyword evidence="2" id="KW-0934">Plastid</keyword>
<keyword evidence="1" id="KW-0472">Membrane</keyword>
<gene>
    <name evidence="2" type="ORF">PCKR_290</name>
</gene>
<name>A0A1L5YBJ7_9EUKA</name>
<organism evidence="2">
    <name type="scientific">Paulinella micropora</name>
    <dbReference type="NCBI Taxonomy" id="1928728"/>
    <lineage>
        <taxon>Eukaryota</taxon>
        <taxon>Sar</taxon>
        <taxon>Rhizaria</taxon>
        <taxon>Cercozoa</taxon>
        <taxon>Imbricatea</taxon>
        <taxon>Silicofilosea</taxon>
        <taxon>Euglyphida</taxon>
        <taxon>Paulinellidae</taxon>
        <taxon>Paulinella</taxon>
    </lineage>
</organism>
<protein>
    <submittedName>
        <fullName evidence="2">Uncharacterized protein</fullName>
    </submittedName>
</protein>
<evidence type="ECO:0000256" key="1">
    <source>
        <dbReference type="SAM" id="Phobius"/>
    </source>
</evidence>
<accession>A0A1L5YBJ7</accession>
<sequence>MVMSIKSWNFVILESWFNRLKVGLERLMVMNVFILIVGSLYFLIAITLHFQHFDSPLNLFQKLWEPLFAPSINLLFIGIVANFGIKKWQRQFNNL</sequence>
<evidence type="ECO:0000313" key="2">
    <source>
        <dbReference type="EMBL" id="APP88078.1"/>
    </source>
</evidence>
<geneLocation type="plastid" evidence="2"/>
<proteinExistence type="predicted"/>
<feature type="transmembrane region" description="Helical" evidence="1">
    <location>
        <begin position="67"/>
        <end position="85"/>
    </location>
</feature>
<reference evidence="2" key="1">
    <citation type="journal article" date="2017" name="Protist">
        <title>Diversity of the Photosynthetic Paulinella Species, with the Description of Paulinella micropora sp. nov. and the Chromatophore Genome Sequence for strain KR01.</title>
        <authorList>
            <person name="Lhee D."/>
            <person name="Yang E.C."/>
            <person name="Kim J.I."/>
            <person name="Nakayama T."/>
            <person name="Zuccarello G."/>
            <person name="Andersen R.A."/>
            <person name="Yoon H.S."/>
        </authorList>
    </citation>
    <scope>NUCLEOTIDE SEQUENCE</scope>
    <source>
        <strain evidence="2">KR01</strain>
    </source>
</reference>
<dbReference type="AlphaFoldDB" id="A0A1L5YBJ7"/>
<dbReference type="EMBL" id="KX897545">
    <property type="protein sequence ID" value="APP88078.1"/>
    <property type="molecule type" value="Genomic_DNA"/>
</dbReference>
<keyword evidence="1" id="KW-0812">Transmembrane</keyword>